<sequence length="593" mass="68003">MADERPISSLVAEVKNKEVDFNNTQRICACPYAFHAAAGYYSPVLIGQNFYYSAFLFVYFSKPKSLHLFTLYAAMTWCQAAVNTYLKNVSADRISYHHFLHHSIAMIRQHLTSDTEWQLIDRQLFSCFKASLPEGAPSNALRRSRVERFWLDIMPDPVASASTAYENTALRLLDQARQKKEKEISARLQGSATLQASSSTTPYKRRHEPSTATDEYELQDSFDDLTVEDRVRSLISKYRNEANHVPTLHKQDLLFYGIIDLVPSSSTSVCDIISEADLKEVIRHTVHQSPHGRNGPNYIHVSQVKDYSSAIMESVNDHTMLRQALKTARQHLRSTQDRAKWKRDTIKLMKHIRDQYSSEGVCALVQPQGEMHYIATYLAPLFKILLNKCDDISLQWGDQSLPATKEEEQRAQRDHDRRSKGNSPDAILSISQYDITFSLIEVTGPPNANDHSHFVGDKVKLAKNMKTMLKKIRRHSRGGDEDIYASIKLYGIQTYLNHMYIYSLCEPTRGIYVFDLVFSFDVKCPSGMLPMFIPKFFKHIWKLKNLMLRSTQTIMDFVNSDTLSDTSDASSDSRDTMYISPKKRRTSRAQDIQ</sequence>
<organism evidence="2 3">
    <name type="scientific">Lichtheimia corymbifera JMRC:FSU:9682</name>
    <dbReference type="NCBI Taxonomy" id="1263082"/>
    <lineage>
        <taxon>Eukaryota</taxon>
        <taxon>Fungi</taxon>
        <taxon>Fungi incertae sedis</taxon>
        <taxon>Mucoromycota</taxon>
        <taxon>Mucoromycotina</taxon>
        <taxon>Mucoromycetes</taxon>
        <taxon>Mucorales</taxon>
        <taxon>Lichtheimiaceae</taxon>
        <taxon>Lichtheimia</taxon>
    </lineage>
</organism>
<comment type="caution">
    <text evidence="2">The sequence shown here is derived from an EMBL/GenBank/DDBJ whole genome shotgun (WGS) entry which is preliminary data.</text>
</comment>
<evidence type="ECO:0000313" key="3">
    <source>
        <dbReference type="Proteomes" id="UP000027586"/>
    </source>
</evidence>
<dbReference type="OrthoDB" id="2443197at2759"/>
<evidence type="ECO:0000256" key="1">
    <source>
        <dbReference type="SAM" id="MobiDB-lite"/>
    </source>
</evidence>
<protein>
    <submittedName>
        <fullName evidence="2">Uncharacterized protein</fullName>
    </submittedName>
</protein>
<reference evidence="2" key="1">
    <citation type="submission" date="2013-08" db="EMBL/GenBank/DDBJ databases">
        <title>Gene expansion shapes genome architecture in the human pathogen Lichtheimia corymbifera: an evolutionary genomics analysis in the ancient terrestrial Mucorales (Mucoromycotina).</title>
        <authorList>
            <person name="Schwartze V.U."/>
            <person name="Winter S."/>
            <person name="Shelest E."/>
            <person name="Marcet-Houben M."/>
            <person name="Horn F."/>
            <person name="Wehner S."/>
            <person name="Hoffmann K."/>
            <person name="Riege K."/>
            <person name="Sammeth M."/>
            <person name="Nowrousian M."/>
            <person name="Valiante V."/>
            <person name="Linde J."/>
            <person name="Jacobsen I.D."/>
            <person name="Marz M."/>
            <person name="Brakhage A.A."/>
            <person name="Gabaldon T."/>
            <person name="Bocker S."/>
            <person name="Voigt K."/>
        </authorList>
    </citation>
    <scope>NUCLEOTIDE SEQUENCE [LARGE SCALE GENOMIC DNA]</scope>
    <source>
        <strain evidence="2">FSU 9682</strain>
    </source>
</reference>
<dbReference type="STRING" id="1263082.A0A068RXM6"/>
<evidence type="ECO:0000313" key="2">
    <source>
        <dbReference type="EMBL" id="CDH54475.1"/>
    </source>
</evidence>
<feature type="region of interest" description="Disordered" evidence="1">
    <location>
        <begin position="563"/>
        <end position="593"/>
    </location>
</feature>
<feature type="region of interest" description="Disordered" evidence="1">
    <location>
        <begin position="185"/>
        <end position="213"/>
    </location>
</feature>
<proteinExistence type="predicted"/>
<name>A0A068RXM6_9FUNG</name>
<dbReference type="Proteomes" id="UP000027586">
    <property type="component" value="Unassembled WGS sequence"/>
</dbReference>
<accession>A0A068RXM6</accession>
<dbReference type="EMBL" id="CBTN010000023">
    <property type="protein sequence ID" value="CDH54475.1"/>
    <property type="molecule type" value="Genomic_DNA"/>
</dbReference>
<gene>
    <name evidence="2" type="ORF">LCOR_05718.1</name>
</gene>
<feature type="compositionally biased region" description="Polar residues" evidence="1">
    <location>
        <begin position="188"/>
        <end position="202"/>
    </location>
</feature>
<feature type="compositionally biased region" description="Basic and acidic residues" evidence="1">
    <location>
        <begin position="404"/>
        <end position="419"/>
    </location>
</feature>
<dbReference type="VEuPathDB" id="FungiDB:LCOR_05718.1"/>
<keyword evidence="3" id="KW-1185">Reference proteome</keyword>
<dbReference type="AlphaFoldDB" id="A0A068RXM6"/>
<feature type="region of interest" description="Disordered" evidence="1">
    <location>
        <begin position="403"/>
        <end position="425"/>
    </location>
</feature>